<feature type="domain" description="VQ" evidence="1">
    <location>
        <begin position="41"/>
        <end position="62"/>
    </location>
</feature>
<accession>V7CSN2</accession>
<proteinExistence type="predicted"/>
<dbReference type="GO" id="GO:0005634">
    <property type="term" value="C:nucleus"/>
    <property type="evidence" value="ECO:0007669"/>
    <property type="project" value="TreeGrafter"/>
</dbReference>
<name>V7CSN2_PHAVU</name>
<reference evidence="3" key="1">
    <citation type="journal article" date="2014" name="Nat. Genet.">
        <title>A reference genome for common bean and genome-wide analysis of dual domestications.</title>
        <authorList>
            <person name="Schmutz J."/>
            <person name="McClean P.E."/>
            <person name="Mamidi S."/>
            <person name="Wu G.A."/>
            <person name="Cannon S.B."/>
            <person name="Grimwood J."/>
            <person name="Jenkins J."/>
            <person name="Shu S."/>
            <person name="Song Q."/>
            <person name="Chavarro C."/>
            <person name="Torres-Torres M."/>
            <person name="Geffroy V."/>
            <person name="Moghaddam S.M."/>
            <person name="Gao D."/>
            <person name="Abernathy B."/>
            <person name="Barry K."/>
            <person name="Blair M."/>
            <person name="Brick M.A."/>
            <person name="Chovatia M."/>
            <person name="Gepts P."/>
            <person name="Goodstein D.M."/>
            <person name="Gonzales M."/>
            <person name="Hellsten U."/>
            <person name="Hyten D.L."/>
            <person name="Jia G."/>
            <person name="Kelly J.D."/>
            <person name="Kudrna D."/>
            <person name="Lee R."/>
            <person name="Richard M.M."/>
            <person name="Miklas P.N."/>
            <person name="Osorno J.M."/>
            <person name="Rodrigues J."/>
            <person name="Thareau V."/>
            <person name="Urrea C.A."/>
            <person name="Wang M."/>
            <person name="Yu Y."/>
            <person name="Zhang M."/>
            <person name="Wing R.A."/>
            <person name="Cregan P.B."/>
            <person name="Rokhsar D.S."/>
            <person name="Jackson S.A."/>
        </authorList>
    </citation>
    <scope>NUCLEOTIDE SEQUENCE [LARGE SCALE GENOMIC DNA]</scope>
    <source>
        <strain evidence="3">cv. G19833</strain>
    </source>
</reference>
<evidence type="ECO:0000259" key="1">
    <source>
        <dbReference type="Pfam" id="PF05678"/>
    </source>
</evidence>
<dbReference type="OMA" id="HTHARNF"/>
<keyword evidence="3" id="KW-1185">Reference proteome</keyword>
<dbReference type="InterPro" id="IPR039607">
    <property type="entry name" value="VQ_8/17/18/20/21/25"/>
</dbReference>
<sequence>MTPKTGRVQGSLKISKESQWIKKSPVSKVQHKEPVIIYTQTPRIIQTHARHFMELVQKLTGICHSDLDDTGDADAFEPATPSLLEELEENEAAASVITEEEDSCNSVGEVKSSFMALDPSLIPDYVTNFAVFESEFLNANPNQPLLHFADPLLSL</sequence>
<dbReference type="Proteomes" id="UP000000226">
    <property type="component" value="Chromosome 2"/>
</dbReference>
<dbReference type="PANTHER" id="PTHR33143">
    <property type="entry name" value="F16F4.1 PROTEIN-RELATED"/>
    <property type="match status" value="1"/>
</dbReference>
<evidence type="ECO:0000313" key="3">
    <source>
        <dbReference type="Proteomes" id="UP000000226"/>
    </source>
</evidence>
<dbReference type="Pfam" id="PF05678">
    <property type="entry name" value="VQ"/>
    <property type="match status" value="1"/>
</dbReference>
<dbReference type="PANTHER" id="PTHR33143:SF63">
    <property type="entry name" value="F16F4.1 PROTEIN"/>
    <property type="match status" value="1"/>
</dbReference>
<protein>
    <recommendedName>
        <fullName evidence="1">VQ domain-containing protein</fullName>
    </recommendedName>
</protein>
<dbReference type="EMBL" id="CM002289">
    <property type="protein sequence ID" value="ESW32373.1"/>
    <property type="molecule type" value="Genomic_DNA"/>
</dbReference>
<dbReference type="AlphaFoldDB" id="V7CSN2"/>
<dbReference type="OrthoDB" id="1401481at2759"/>
<gene>
    <name evidence="2" type="ORF">PHAVU_002G316800g</name>
</gene>
<organism evidence="2 3">
    <name type="scientific">Phaseolus vulgaris</name>
    <name type="common">Kidney bean</name>
    <name type="synonym">French bean</name>
    <dbReference type="NCBI Taxonomy" id="3885"/>
    <lineage>
        <taxon>Eukaryota</taxon>
        <taxon>Viridiplantae</taxon>
        <taxon>Streptophyta</taxon>
        <taxon>Embryophyta</taxon>
        <taxon>Tracheophyta</taxon>
        <taxon>Spermatophyta</taxon>
        <taxon>Magnoliopsida</taxon>
        <taxon>eudicotyledons</taxon>
        <taxon>Gunneridae</taxon>
        <taxon>Pentapetalae</taxon>
        <taxon>rosids</taxon>
        <taxon>fabids</taxon>
        <taxon>Fabales</taxon>
        <taxon>Fabaceae</taxon>
        <taxon>Papilionoideae</taxon>
        <taxon>50 kb inversion clade</taxon>
        <taxon>NPAAA clade</taxon>
        <taxon>indigoferoid/millettioid clade</taxon>
        <taxon>Phaseoleae</taxon>
        <taxon>Phaseolus</taxon>
    </lineage>
</organism>
<evidence type="ECO:0000313" key="2">
    <source>
        <dbReference type="EMBL" id="ESW32373.1"/>
    </source>
</evidence>
<dbReference type="STRING" id="3885.V7CSN2"/>
<dbReference type="InterPro" id="IPR008889">
    <property type="entry name" value="VQ"/>
</dbReference>
<dbReference type="Gramene" id="ESW32373">
    <property type="protein sequence ID" value="ESW32373"/>
    <property type="gene ID" value="PHAVU_002G316800g"/>
</dbReference>